<dbReference type="InterPro" id="IPR011990">
    <property type="entry name" value="TPR-like_helical_dom_sf"/>
</dbReference>
<dbReference type="SMART" id="SM00421">
    <property type="entry name" value="HTH_LUXR"/>
    <property type="match status" value="1"/>
</dbReference>
<dbReference type="Pfam" id="PF17874">
    <property type="entry name" value="TPR_MalT"/>
    <property type="match status" value="1"/>
</dbReference>
<dbReference type="GO" id="GO:0006355">
    <property type="term" value="P:regulation of DNA-templated transcription"/>
    <property type="evidence" value="ECO:0007669"/>
    <property type="project" value="InterPro"/>
</dbReference>
<comment type="caution">
    <text evidence="5">The sequence shown here is derived from an EMBL/GenBank/DDBJ whole genome shotgun (WGS) entry which is preliminary data.</text>
</comment>
<dbReference type="Gene3D" id="1.25.40.10">
    <property type="entry name" value="Tetratricopeptide repeat domain"/>
    <property type="match status" value="1"/>
</dbReference>
<dbReference type="Pfam" id="PF00196">
    <property type="entry name" value="GerE"/>
    <property type="match status" value="1"/>
</dbReference>
<sequence>MDLRREKLLERISGAAQAQLVLVHAPAGYGKSTLLRQLAQQELEAGGKVGWITPMSQDADISRLVQLFSAACERLLQEGDTAPPTRDLPALLGAIKGPALFLLDEYDHFAGAETDTFLARLIETLPPGIRIAIASRIMPDLAAARLKLSGRAVVLGSVDLRFDLGEAHLFFAERPGLGAEEVRRLHSRLDGWPAAFQFISLALQSPGCPPSDALGRAMAKDMVEYLAQEVFALQSEKVQRLLLDACLPDRISASLLTHIMVDAEEELPLDALWAAGLFLDPVDGDRHWYRFHPLFGDFLRARYRGNVSTGELAQRHRLIADWFAANAMTEAAVDHYLAADAQAEAADLLSAIARRLVSEERLGLLLSLIERLEPEIFLARPSLVSHAIIAYGFRRNFGRAHHLLDWIQRHEPDVPPEVQAEREVQRCYILAAEDHVEDMGARARDAAKWLGPDRPFFHGVALNAYAFWLTAQSQFTEAADLMLRARPLHEQAENYFGGSYAESILASTKMSQGLAEESCALLSRSLQRVEQEAPSGTWAGAVIAAHLGDARYEMNRLAEARTVIEKYLPFIQQQCIVDPLCLSTVALARIAALEGDAVKAHELYESLITAGHKYGLERLVACGRAELVREATLAGDTEAAERRMRAVGTEARLSTEGQLIFASGETEVQRITYLRLLVHSGRHAEARAGLQGEIRIAGVRRRIRRLARLKTLLAICLEKEGNQPLARRTIMEAASHAASGGMMRVILDEGPAAMRLLNELAAENLAQNVKWAEDPVADWVRRLVDIKKPAPEESGGAPDQPIETLTPREQDLLRFLALGHSNTDLSDRLAVSENTIKFHLRNIYAKLNVSNRMQAVQAARHFRLIKQ</sequence>
<dbReference type="PRINTS" id="PR00038">
    <property type="entry name" value="HTHLUXR"/>
</dbReference>
<dbReference type="CDD" id="cd01120">
    <property type="entry name" value="RecA-like_superfamily"/>
    <property type="match status" value="1"/>
</dbReference>
<evidence type="ECO:0000256" key="3">
    <source>
        <dbReference type="ARBA" id="ARBA00023163"/>
    </source>
</evidence>
<dbReference type="InterPro" id="IPR041617">
    <property type="entry name" value="TPR_MalT"/>
</dbReference>
<evidence type="ECO:0000256" key="2">
    <source>
        <dbReference type="ARBA" id="ARBA00023125"/>
    </source>
</evidence>
<dbReference type="SUPFAM" id="SSF46894">
    <property type="entry name" value="C-terminal effector domain of the bipartite response regulators"/>
    <property type="match status" value="1"/>
</dbReference>
<keyword evidence="3" id="KW-0804">Transcription</keyword>
<dbReference type="InterPro" id="IPR027417">
    <property type="entry name" value="P-loop_NTPase"/>
</dbReference>
<name>A0A7W7AYG4_9SPHN</name>
<dbReference type="InterPro" id="IPR036388">
    <property type="entry name" value="WH-like_DNA-bd_sf"/>
</dbReference>
<dbReference type="Gene3D" id="3.40.50.300">
    <property type="entry name" value="P-loop containing nucleotide triphosphate hydrolases"/>
    <property type="match status" value="1"/>
</dbReference>
<dbReference type="Pfam" id="PF25873">
    <property type="entry name" value="WHD_MalT"/>
    <property type="match status" value="1"/>
</dbReference>
<dbReference type="CDD" id="cd06170">
    <property type="entry name" value="LuxR_C_like"/>
    <property type="match status" value="1"/>
</dbReference>
<dbReference type="InterPro" id="IPR016032">
    <property type="entry name" value="Sig_transdc_resp-reg_C-effctor"/>
</dbReference>
<dbReference type="EMBL" id="JACHNZ010000002">
    <property type="protein sequence ID" value="MBB4630684.1"/>
    <property type="molecule type" value="Genomic_DNA"/>
</dbReference>
<dbReference type="InterPro" id="IPR059106">
    <property type="entry name" value="WHD_MalT"/>
</dbReference>
<evidence type="ECO:0000259" key="4">
    <source>
        <dbReference type="PROSITE" id="PS50043"/>
    </source>
</evidence>
<dbReference type="PANTHER" id="PTHR44688:SF16">
    <property type="entry name" value="DNA-BINDING TRANSCRIPTIONAL ACTIVATOR DEVR_DOSR"/>
    <property type="match status" value="1"/>
</dbReference>
<accession>A0A7W7AYG4</accession>
<dbReference type="Proteomes" id="UP000566324">
    <property type="component" value="Unassembled WGS sequence"/>
</dbReference>
<evidence type="ECO:0000313" key="6">
    <source>
        <dbReference type="Proteomes" id="UP000566324"/>
    </source>
</evidence>
<dbReference type="AlphaFoldDB" id="A0A7W7AYG4"/>
<keyword evidence="6" id="KW-1185">Reference proteome</keyword>
<dbReference type="RefSeq" id="WP_184064033.1">
    <property type="nucleotide sequence ID" value="NZ_JACHNZ010000002.1"/>
</dbReference>
<proteinExistence type="predicted"/>
<dbReference type="SUPFAM" id="SSF52540">
    <property type="entry name" value="P-loop containing nucleoside triphosphate hydrolases"/>
    <property type="match status" value="1"/>
</dbReference>
<evidence type="ECO:0000256" key="1">
    <source>
        <dbReference type="ARBA" id="ARBA00023015"/>
    </source>
</evidence>
<keyword evidence="2" id="KW-0238">DNA-binding</keyword>
<evidence type="ECO:0000313" key="5">
    <source>
        <dbReference type="EMBL" id="MBB4630684.1"/>
    </source>
</evidence>
<dbReference type="PANTHER" id="PTHR44688">
    <property type="entry name" value="DNA-BINDING TRANSCRIPTIONAL ACTIVATOR DEVR_DOSR"/>
    <property type="match status" value="1"/>
</dbReference>
<organism evidence="5 6">
    <name type="scientific">Sphingosinicella soli</name>
    <dbReference type="NCBI Taxonomy" id="333708"/>
    <lineage>
        <taxon>Bacteria</taxon>
        <taxon>Pseudomonadati</taxon>
        <taxon>Pseudomonadota</taxon>
        <taxon>Alphaproteobacteria</taxon>
        <taxon>Sphingomonadales</taxon>
        <taxon>Sphingosinicellaceae</taxon>
        <taxon>Sphingosinicella</taxon>
    </lineage>
</organism>
<protein>
    <submittedName>
        <fullName evidence="5">LuxR family maltose regulon positive regulatory protein</fullName>
    </submittedName>
</protein>
<dbReference type="SUPFAM" id="SSF48452">
    <property type="entry name" value="TPR-like"/>
    <property type="match status" value="1"/>
</dbReference>
<reference evidence="5 6" key="1">
    <citation type="submission" date="2020-08" db="EMBL/GenBank/DDBJ databases">
        <title>Genomic Encyclopedia of Type Strains, Phase IV (KMG-IV): sequencing the most valuable type-strain genomes for metagenomic binning, comparative biology and taxonomic classification.</title>
        <authorList>
            <person name="Goeker M."/>
        </authorList>
    </citation>
    <scope>NUCLEOTIDE SEQUENCE [LARGE SCALE GENOMIC DNA]</scope>
    <source>
        <strain evidence="5 6">DSM 17328</strain>
    </source>
</reference>
<dbReference type="GO" id="GO:0003677">
    <property type="term" value="F:DNA binding"/>
    <property type="evidence" value="ECO:0007669"/>
    <property type="project" value="UniProtKB-KW"/>
</dbReference>
<feature type="domain" description="HTH luxR-type" evidence="4">
    <location>
        <begin position="798"/>
        <end position="863"/>
    </location>
</feature>
<gene>
    <name evidence="5" type="ORF">GGQ98_000287</name>
</gene>
<dbReference type="InterPro" id="IPR000792">
    <property type="entry name" value="Tscrpt_reg_LuxR_C"/>
</dbReference>
<dbReference type="PROSITE" id="PS50043">
    <property type="entry name" value="HTH_LUXR_2"/>
    <property type="match status" value="1"/>
</dbReference>
<dbReference type="Gene3D" id="1.10.10.10">
    <property type="entry name" value="Winged helix-like DNA-binding domain superfamily/Winged helix DNA-binding domain"/>
    <property type="match status" value="1"/>
</dbReference>
<keyword evidence="1" id="KW-0805">Transcription regulation</keyword>